<dbReference type="EMBL" id="MF101429">
    <property type="protein sequence ID" value="ARW63758.1"/>
    <property type="molecule type" value="Genomic_DNA"/>
</dbReference>
<dbReference type="AlphaFoldDB" id="A0A1Z1MCD8"/>
<keyword evidence="1" id="KW-0150">Chloroplast</keyword>
<evidence type="ECO:0000313" key="1">
    <source>
        <dbReference type="EMBL" id="ARW63758.1"/>
    </source>
</evidence>
<gene>
    <name evidence="1" type="primary">orf35</name>
</gene>
<protein>
    <submittedName>
        <fullName evidence="1">Uncharacterized protein</fullName>
    </submittedName>
</protein>
<proteinExistence type="predicted"/>
<reference evidence="1" key="1">
    <citation type="journal article" date="2017" name="J. Phycol.">
        <title>Analysis of chloroplast genomes and a supermatrix inform reclassification of the Rhodomelaceae (Rhodophyta).</title>
        <authorList>
            <person name="Diaz-Tapia P."/>
            <person name="Maggs C.A."/>
            <person name="West J.A."/>
            <person name="Verbruggen H."/>
        </authorList>
    </citation>
    <scope>NUCLEOTIDE SEQUENCE</scope>
    <source>
        <strain evidence="1">PD620</strain>
    </source>
</reference>
<sequence>MLTDSSRSTKYDYNNYSKNSHLIRYEVLNFKNCII</sequence>
<geneLocation type="chloroplast" evidence="1"/>
<name>A0A1Z1MCD8_9FLOR</name>
<keyword evidence="1" id="KW-0934">Plastid</keyword>
<accession>A0A1Z1MCD8</accession>
<organism evidence="1">
    <name type="scientific">Chondria sp.</name>
    <name type="common">in: red algae</name>
    <dbReference type="NCBI Taxonomy" id="1982705"/>
    <lineage>
        <taxon>Eukaryota</taxon>
        <taxon>Rhodophyta</taxon>
        <taxon>Florideophyceae</taxon>
        <taxon>Rhodymeniophycidae</taxon>
        <taxon>Ceramiales</taxon>
        <taxon>Rhodomelaceae</taxon>
        <taxon>Chondrieae</taxon>
        <taxon>Chondria</taxon>
    </lineage>
</organism>